<dbReference type="EMBL" id="LAZR01000105">
    <property type="protein sequence ID" value="KKN91138.1"/>
    <property type="molecule type" value="Genomic_DNA"/>
</dbReference>
<reference evidence="1" key="1">
    <citation type="journal article" date="2015" name="Nature">
        <title>Complex archaea that bridge the gap between prokaryotes and eukaryotes.</title>
        <authorList>
            <person name="Spang A."/>
            <person name="Saw J.H."/>
            <person name="Jorgensen S.L."/>
            <person name="Zaremba-Niedzwiedzka K."/>
            <person name="Martijn J."/>
            <person name="Lind A.E."/>
            <person name="van Eijk R."/>
            <person name="Schleper C."/>
            <person name="Guy L."/>
            <person name="Ettema T.J."/>
        </authorList>
    </citation>
    <scope>NUCLEOTIDE SEQUENCE</scope>
</reference>
<organism evidence="1">
    <name type="scientific">marine sediment metagenome</name>
    <dbReference type="NCBI Taxonomy" id="412755"/>
    <lineage>
        <taxon>unclassified sequences</taxon>
        <taxon>metagenomes</taxon>
        <taxon>ecological metagenomes</taxon>
    </lineage>
</organism>
<gene>
    <name evidence="1" type="ORF">LCGC14_0220030</name>
</gene>
<name>A0A0F9XGU8_9ZZZZ</name>
<protein>
    <submittedName>
        <fullName evidence="1">Uncharacterized protein</fullName>
    </submittedName>
</protein>
<sequence>MITIGSKKYKVVEDLGFNHDLGKYAKVLDVNGKERVATKSPGGIWEWHKVEVRRRSFVKGQ</sequence>
<comment type="caution">
    <text evidence="1">The sequence shown here is derived from an EMBL/GenBank/DDBJ whole genome shotgun (WGS) entry which is preliminary data.</text>
</comment>
<evidence type="ECO:0000313" key="1">
    <source>
        <dbReference type="EMBL" id="KKN91138.1"/>
    </source>
</evidence>
<dbReference type="AlphaFoldDB" id="A0A0F9XGU8"/>
<accession>A0A0F9XGU8</accession>
<proteinExistence type="predicted"/>